<protein>
    <submittedName>
        <fullName evidence="1">Uncharacterized protein</fullName>
    </submittedName>
</protein>
<dbReference type="Proteomes" id="UP000485058">
    <property type="component" value="Unassembled WGS sequence"/>
</dbReference>
<proteinExistence type="predicted"/>
<dbReference type="EMBL" id="BLLF01002911">
    <property type="protein sequence ID" value="GFH25758.1"/>
    <property type="molecule type" value="Genomic_DNA"/>
</dbReference>
<name>A0A6A0A2K3_HAELA</name>
<evidence type="ECO:0000313" key="1">
    <source>
        <dbReference type="EMBL" id="GFH25758.1"/>
    </source>
</evidence>
<organism evidence="1 2">
    <name type="scientific">Haematococcus lacustris</name>
    <name type="common">Green alga</name>
    <name type="synonym">Haematococcus pluvialis</name>
    <dbReference type="NCBI Taxonomy" id="44745"/>
    <lineage>
        <taxon>Eukaryota</taxon>
        <taxon>Viridiplantae</taxon>
        <taxon>Chlorophyta</taxon>
        <taxon>core chlorophytes</taxon>
        <taxon>Chlorophyceae</taxon>
        <taxon>CS clade</taxon>
        <taxon>Chlamydomonadales</taxon>
        <taxon>Haematococcaceae</taxon>
        <taxon>Haematococcus</taxon>
    </lineage>
</organism>
<gene>
    <name evidence="1" type="ORF">HaLaN_23770</name>
</gene>
<evidence type="ECO:0000313" key="2">
    <source>
        <dbReference type="Proteomes" id="UP000485058"/>
    </source>
</evidence>
<dbReference type="AlphaFoldDB" id="A0A6A0A2K3"/>
<comment type="caution">
    <text evidence="1">The sequence shown here is derived from an EMBL/GenBank/DDBJ whole genome shotgun (WGS) entry which is preliminary data.</text>
</comment>
<keyword evidence="2" id="KW-1185">Reference proteome</keyword>
<feature type="non-terminal residue" evidence="1">
    <location>
        <position position="1"/>
    </location>
</feature>
<reference evidence="1 2" key="1">
    <citation type="submission" date="2020-02" db="EMBL/GenBank/DDBJ databases">
        <title>Draft genome sequence of Haematococcus lacustris strain NIES-144.</title>
        <authorList>
            <person name="Morimoto D."/>
            <person name="Nakagawa S."/>
            <person name="Yoshida T."/>
            <person name="Sawayama S."/>
        </authorList>
    </citation>
    <scope>NUCLEOTIDE SEQUENCE [LARGE SCALE GENOMIC DNA]</scope>
    <source>
        <strain evidence="1 2">NIES-144</strain>
    </source>
</reference>
<sequence>IGPQQAGDVAAEAGAWLAEAA</sequence>
<accession>A0A6A0A2K3</accession>